<dbReference type="PANTHER" id="PTHR33840:SF1">
    <property type="entry name" value="TLE1 PHOSPHOLIPASE DOMAIN-CONTAINING PROTEIN"/>
    <property type="match status" value="1"/>
</dbReference>
<comment type="caution">
    <text evidence="2">The sequence shown here is derived from an EMBL/GenBank/DDBJ whole genome shotgun (WGS) entry which is preliminary data.</text>
</comment>
<evidence type="ECO:0000313" key="3">
    <source>
        <dbReference type="Proteomes" id="UP001150055"/>
    </source>
</evidence>
<organism evidence="2 3">
    <name type="scientific">Acinetobacter lactucae</name>
    <dbReference type="NCBI Taxonomy" id="1785128"/>
    <lineage>
        <taxon>Bacteria</taxon>
        <taxon>Pseudomonadati</taxon>
        <taxon>Pseudomonadota</taxon>
        <taxon>Gammaproteobacteria</taxon>
        <taxon>Moraxellales</taxon>
        <taxon>Moraxellaceae</taxon>
        <taxon>Acinetobacter</taxon>
        <taxon>Acinetobacter calcoaceticus/baumannii complex</taxon>
    </lineage>
</organism>
<dbReference type="Proteomes" id="UP001150055">
    <property type="component" value="Unassembled WGS sequence"/>
</dbReference>
<reference evidence="2" key="1">
    <citation type="submission" date="2022-12" db="EMBL/GenBank/DDBJ databases">
        <title>Acinetobacter lactucae: Emerging opportunistic pathogenic species of genus Acinetobacter isolated from immunocompromised patients in clinical settings of India.</title>
        <authorList>
            <person name="Amar A.K."/>
            <person name="Sawant A.R."/>
            <person name="Meera M."/>
            <person name="Tomar A."/>
            <person name="Sistla S."/>
            <person name="Prashanth K."/>
        </authorList>
    </citation>
    <scope>NUCLEOTIDE SEQUENCE</scope>
    <source>
        <strain evidence="2">PKAL1828C</strain>
    </source>
</reference>
<sequence length="563" mass="63536">MFKKTMIKRTIETNSEVSNTPPNAKQDCSDVVHISVFFDGTGNNKDADEELKKWSNPARLWRNGIEFALDEAKKSPSNIQNNYAIYVSGVGTRFNGQLSIFQRALAMIQDHGGLGLAAGTGGTRRLDYGEVQLNDALKQVMIMNAKKAEIDTNKYANEKKVSSFAEVDKSLSQHRLIKKINISIFGFSRGAALARAFTNQFMWQCESDCNGLTYGTGKYPIEFKFMGIFDTVASFGLPATNLNNNLTFDGRDMVIDERVKMCVHYIAGNEQRFAFPVDLIHKENGEIANSNWKEIVYPGMHSDVGGGYAPGSQNVNDNYARIPLKDMLEEAVNAGVRMFDYNQLKEKHVKIFKEQFEIQDETQRLYNAVKAEIPSAGKIQDQIISTMKVYYAAYGALAKKKIVSVSQQARNENKIREYIPIGPSDMATEISRLEKLQKLTAPNKTGGINIFRLLSPVSKAYEFYLGIDDWEFASWRKGASSEIMDFYQNYIHDSKYGFISNAEPFSYFRQRTVYESRRSGKGKEVDQKVAEDKAVCSVGSQDVKQEQIFDEYQKAQQDFKAAS</sequence>
<dbReference type="PANTHER" id="PTHR33840">
    <property type="match status" value="1"/>
</dbReference>
<evidence type="ECO:0000259" key="1">
    <source>
        <dbReference type="Pfam" id="PF09994"/>
    </source>
</evidence>
<gene>
    <name evidence="2" type="ORF">M0O54_00035</name>
</gene>
<protein>
    <submittedName>
        <fullName evidence="2">DUF2235 domain-containing protein</fullName>
    </submittedName>
</protein>
<dbReference type="RefSeq" id="WP_151747493.1">
    <property type="nucleotide sequence ID" value="NZ_BKIP01000004.1"/>
</dbReference>
<feature type="domain" description="T6SS Phospholipase effector Tle1-like catalytic" evidence="1">
    <location>
        <begin position="218"/>
        <end position="330"/>
    </location>
</feature>
<dbReference type="Pfam" id="PF09994">
    <property type="entry name" value="T6SS_Tle1-like_cat"/>
    <property type="match status" value="1"/>
</dbReference>
<dbReference type="EMBL" id="JALNTG010000001">
    <property type="protein sequence ID" value="MDD9318524.1"/>
    <property type="molecule type" value="Genomic_DNA"/>
</dbReference>
<dbReference type="AlphaFoldDB" id="A0AB35JX41"/>
<name>A0AB35JX41_9GAMM</name>
<evidence type="ECO:0000313" key="2">
    <source>
        <dbReference type="EMBL" id="MDD9318524.1"/>
    </source>
</evidence>
<accession>A0AB35JX41</accession>
<proteinExistence type="predicted"/>
<dbReference type="InterPro" id="IPR018712">
    <property type="entry name" value="Tle1-like_cat"/>
</dbReference>